<gene>
    <name evidence="2" type="ORF">J2X31_000190</name>
</gene>
<name>A0ABU1TJN7_9FLAO</name>
<evidence type="ECO:0000313" key="3">
    <source>
        <dbReference type="Proteomes" id="UP001255185"/>
    </source>
</evidence>
<evidence type="ECO:0000313" key="2">
    <source>
        <dbReference type="EMBL" id="MDR6966197.1"/>
    </source>
</evidence>
<organism evidence="2 3">
    <name type="scientific">Flavobacterium arsenatis</name>
    <dbReference type="NCBI Taxonomy" id="1484332"/>
    <lineage>
        <taxon>Bacteria</taxon>
        <taxon>Pseudomonadati</taxon>
        <taxon>Bacteroidota</taxon>
        <taxon>Flavobacteriia</taxon>
        <taxon>Flavobacteriales</taxon>
        <taxon>Flavobacteriaceae</taxon>
        <taxon>Flavobacterium</taxon>
    </lineage>
</organism>
<keyword evidence="3" id="KW-1185">Reference proteome</keyword>
<sequence>MKKLLPLLCCFYCCLAFSQEKIELTPNGFPTVVIAKPNIPLENLIEASRSWALFYNKNGADVYEVTSNSLKIDALRKGAFAYYSLGERFTFDVKYTLAVEFGDANYTLKLTVKEIYTDDKLIKSTLPDYFTPEGKLKQGFEDIKPSIEITVNKLIASFASYIQR</sequence>
<comment type="caution">
    <text evidence="2">The sequence shown here is derived from an EMBL/GenBank/DDBJ whole genome shotgun (WGS) entry which is preliminary data.</text>
</comment>
<dbReference type="Proteomes" id="UP001255185">
    <property type="component" value="Unassembled WGS sequence"/>
</dbReference>
<dbReference type="RefSeq" id="WP_310023659.1">
    <property type="nucleotide sequence ID" value="NZ_JAVDVI010000001.1"/>
</dbReference>
<proteinExistence type="predicted"/>
<reference evidence="2 3" key="1">
    <citation type="submission" date="2023-07" db="EMBL/GenBank/DDBJ databases">
        <title>Sorghum-associated microbial communities from plants grown in Nebraska, USA.</title>
        <authorList>
            <person name="Schachtman D."/>
        </authorList>
    </citation>
    <scope>NUCLEOTIDE SEQUENCE [LARGE SCALE GENOMIC DNA]</scope>
    <source>
        <strain evidence="2 3">3773</strain>
    </source>
</reference>
<protein>
    <recommendedName>
        <fullName evidence="4">DUF4468 domain-containing protein</fullName>
    </recommendedName>
</protein>
<dbReference type="EMBL" id="JAVDVI010000001">
    <property type="protein sequence ID" value="MDR6966197.1"/>
    <property type="molecule type" value="Genomic_DNA"/>
</dbReference>
<evidence type="ECO:0008006" key="4">
    <source>
        <dbReference type="Google" id="ProtNLM"/>
    </source>
</evidence>
<feature type="chain" id="PRO_5047022070" description="DUF4468 domain-containing protein" evidence="1">
    <location>
        <begin position="19"/>
        <end position="164"/>
    </location>
</feature>
<accession>A0ABU1TJN7</accession>
<evidence type="ECO:0000256" key="1">
    <source>
        <dbReference type="SAM" id="SignalP"/>
    </source>
</evidence>
<keyword evidence="1" id="KW-0732">Signal</keyword>
<feature type="signal peptide" evidence="1">
    <location>
        <begin position="1"/>
        <end position="18"/>
    </location>
</feature>